<organism evidence="3 4">
    <name type="scientific">Colletotrichum nymphaeae SA-01</name>
    <dbReference type="NCBI Taxonomy" id="1460502"/>
    <lineage>
        <taxon>Eukaryota</taxon>
        <taxon>Fungi</taxon>
        <taxon>Dikarya</taxon>
        <taxon>Ascomycota</taxon>
        <taxon>Pezizomycotina</taxon>
        <taxon>Sordariomycetes</taxon>
        <taxon>Hypocreomycetidae</taxon>
        <taxon>Glomerellales</taxon>
        <taxon>Glomerellaceae</taxon>
        <taxon>Colletotrichum</taxon>
        <taxon>Colletotrichum acutatum species complex</taxon>
    </lineage>
</organism>
<dbReference type="SUPFAM" id="SSF55021">
    <property type="entry name" value="ACT-like"/>
    <property type="match status" value="1"/>
</dbReference>
<keyword evidence="4" id="KW-1185">Reference proteome</keyword>
<accession>A0A135T5B2</accession>
<dbReference type="InterPro" id="IPR027795">
    <property type="entry name" value="CASTOR_ACT_dom"/>
</dbReference>
<evidence type="ECO:0000313" key="3">
    <source>
        <dbReference type="EMBL" id="KXH43336.1"/>
    </source>
</evidence>
<comment type="caution">
    <text evidence="3">The sequence shown here is derived from an EMBL/GenBank/DDBJ whole genome shotgun (WGS) entry which is preliminary data.</text>
</comment>
<reference evidence="3 4" key="1">
    <citation type="submission" date="2014-02" db="EMBL/GenBank/DDBJ databases">
        <title>The genome sequence of Colletotrichum nymphaeae SA-01.</title>
        <authorList>
            <person name="Baroncelli R."/>
            <person name="Thon M.R."/>
        </authorList>
    </citation>
    <scope>NUCLEOTIDE SEQUENCE [LARGE SCALE GENOMIC DNA]</scope>
    <source>
        <strain evidence="3 4">SA-01</strain>
    </source>
</reference>
<dbReference type="Proteomes" id="UP000070054">
    <property type="component" value="Unassembled WGS sequence"/>
</dbReference>
<dbReference type="EMBL" id="JEMN01001236">
    <property type="protein sequence ID" value="KXH43336.1"/>
    <property type="molecule type" value="Genomic_DNA"/>
</dbReference>
<sequence>MNLKSHQNAGLFTSSHYNAVSVTVAVAPSCTLLSELKQIMTHTKCLGPCRPLWLYRASQLTPHLRSLQDGHYTLIHIPLDLYSALLQPILRVLLPQTQTLKASKGEPEHELEGLNAESQHGFLNISVTPMECSIVCHSSWAKNVFEPAIQDLPKDLAKSVSISKDTYLVLSVISAGMDAAGRVMELTSPLALAGIPIFFITTYYSDFILVPSKDRQTVVKALLARGFELADNDSNFVSPAASIHSRGPSQTNGSNGAGAPPLTPPPSTIAELQVRTFDLLKKRSVAPYVEDNLLLVQCSGRETSQLGGELSHTQRPSLSRQVTGNSHRQTWLDNIDAKLYTAMISALAARPRFLSITLAQEDPPSLLLDKSLLGLFGDSLVGDTKTNLTPIFLDLESLPFEATGIVCGVAGTLVQDMRTGDSAGLSYLSTARAGAVILDCEQSILALEILKPKLFKA</sequence>
<evidence type="ECO:0000313" key="4">
    <source>
        <dbReference type="Proteomes" id="UP000070054"/>
    </source>
</evidence>
<dbReference type="Pfam" id="PF13840">
    <property type="entry name" value="ACT_7"/>
    <property type="match status" value="1"/>
</dbReference>
<dbReference type="InterPro" id="IPR045865">
    <property type="entry name" value="ACT-like_dom_sf"/>
</dbReference>
<feature type="region of interest" description="Disordered" evidence="1">
    <location>
        <begin position="306"/>
        <end position="325"/>
    </location>
</feature>
<dbReference type="InterPro" id="IPR051719">
    <property type="entry name" value="CASTOR_mTORC1"/>
</dbReference>
<evidence type="ECO:0000259" key="2">
    <source>
        <dbReference type="Pfam" id="PF13840"/>
    </source>
</evidence>
<name>A0A135T5B2_9PEZI</name>
<gene>
    <name evidence="3" type="ORF">CNYM01_03065</name>
</gene>
<dbReference type="PANTHER" id="PTHR31131">
    <property type="entry name" value="CHROMOSOME 1, WHOLE GENOME SHOTGUN SEQUENCE"/>
    <property type="match status" value="1"/>
</dbReference>
<dbReference type="AlphaFoldDB" id="A0A135T5B2"/>
<dbReference type="Gene3D" id="3.30.2130.10">
    <property type="entry name" value="VC0802-like"/>
    <property type="match status" value="1"/>
</dbReference>
<evidence type="ECO:0000256" key="1">
    <source>
        <dbReference type="SAM" id="MobiDB-lite"/>
    </source>
</evidence>
<dbReference type="GO" id="GO:0046394">
    <property type="term" value="P:carboxylic acid biosynthetic process"/>
    <property type="evidence" value="ECO:0007669"/>
    <property type="project" value="UniProtKB-ARBA"/>
</dbReference>
<proteinExistence type="predicted"/>
<feature type="region of interest" description="Disordered" evidence="1">
    <location>
        <begin position="240"/>
        <end position="267"/>
    </location>
</feature>
<feature type="domain" description="CASTOR ACT" evidence="2">
    <location>
        <begin position="163"/>
        <end position="222"/>
    </location>
</feature>
<dbReference type="GO" id="GO:0006520">
    <property type="term" value="P:amino acid metabolic process"/>
    <property type="evidence" value="ECO:0007669"/>
    <property type="project" value="UniProtKB-ARBA"/>
</dbReference>
<protein>
    <recommendedName>
        <fullName evidence="2">CASTOR ACT domain-containing protein</fullName>
    </recommendedName>
</protein>
<dbReference type="OrthoDB" id="58529at2759"/>
<dbReference type="PANTHER" id="PTHR31131:SF6">
    <property type="entry name" value="CASTOR ACT DOMAIN-CONTAINING PROTEIN"/>
    <property type="match status" value="1"/>
</dbReference>